<evidence type="ECO:0000256" key="4">
    <source>
        <dbReference type="ARBA" id="ARBA00022679"/>
    </source>
</evidence>
<dbReference type="SMART" id="SM00387">
    <property type="entry name" value="HATPase_c"/>
    <property type="match status" value="1"/>
</dbReference>
<dbReference type="Pfam" id="PF07730">
    <property type="entry name" value="HisKA_3"/>
    <property type="match status" value="1"/>
</dbReference>
<dbReference type="Gene3D" id="1.20.5.1930">
    <property type="match status" value="1"/>
</dbReference>
<dbReference type="CDD" id="cd16917">
    <property type="entry name" value="HATPase_UhpB-NarQ-NarX-like"/>
    <property type="match status" value="1"/>
</dbReference>
<evidence type="ECO:0000259" key="10">
    <source>
        <dbReference type="SMART" id="SM00387"/>
    </source>
</evidence>
<protein>
    <recommendedName>
        <fullName evidence="2">histidine kinase</fullName>
        <ecNumber evidence="2">2.7.13.3</ecNumber>
    </recommendedName>
</protein>
<dbReference type="PANTHER" id="PTHR24421:SF10">
    <property type="entry name" value="NITRATE_NITRITE SENSOR PROTEIN NARQ"/>
    <property type="match status" value="1"/>
</dbReference>
<evidence type="ECO:0000313" key="12">
    <source>
        <dbReference type="Proteomes" id="UP000487268"/>
    </source>
</evidence>
<keyword evidence="3" id="KW-0597">Phosphoprotein</keyword>
<keyword evidence="9" id="KW-0472">Membrane</keyword>
<feature type="domain" description="Histidine kinase/HSP90-like ATPase" evidence="10">
    <location>
        <begin position="369"/>
        <end position="462"/>
    </location>
</feature>
<keyword evidence="9" id="KW-1133">Transmembrane helix</keyword>
<accession>A0A7K0C4R1</accession>
<evidence type="ECO:0000313" key="11">
    <source>
        <dbReference type="EMBL" id="MQY08429.1"/>
    </source>
</evidence>
<organism evidence="11 12">
    <name type="scientific">Actinomadura macrotermitis</name>
    <dbReference type="NCBI Taxonomy" id="2585200"/>
    <lineage>
        <taxon>Bacteria</taxon>
        <taxon>Bacillati</taxon>
        <taxon>Actinomycetota</taxon>
        <taxon>Actinomycetes</taxon>
        <taxon>Streptosporangiales</taxon>
        <taxon>Thermomonosporaceae</taxon>
        <taxon>Actinomadura</taxon>
    </lineage>
</organism>
<dbReference type="GO" id="GO:0005524">
    <property type="term" value="F:ATP binding"/>
    <property type="evidence" value="ECO:0007669"/>
    <property type="project" value="UniProtKB-KW"/>
</dbReference>
<dbReference type="EMBL" id="WEGH01000004">
    <property type="protein sequence ID" value="MQY08429.1"/>
    <property type="molecule type" value="Genomic_DNA"/>
</dbReference>
<evidence type="ECO:0000256" key="1">
    <source>
        <dbReference type="ARBA" id="ARBA00000085"/>
    </source>
</evidence>
<comment type="catalytic activity">
    <reaction evidence="1">
        <text>ATP + protein L-histidine = ADP + protein N-phospho-L-histidine.</text>
        <dbReference type="EC" id="2.7.13.3"/>
    </reaction>
</comment>
<dbReference type="InterPro" id="IPR036890">
    <property type="entry name" value="HATPase_C_sf"/>
</dbReference>
<keyword evidence="9" id="KW-0812">Transmembrane</keyword>
<evidence type="ECO:0000256" key="5">
    <source>
        <dbReference type="ARBA" id="ARBA00022741"/>
    </source>
</evidence>
<feature type="transmembrane region" description="Helical" evidence="9">
    <location>
        <begin position="209"/>
        <end position="230"/>
    </location>
</feature>
<dbReference type="GO" id="GO:0000155">
    <property type="term" value="F:phosphorelay sensor kinase activity"/>
    <property type="evidence" value="ECO:0007669"/>
    <property type="project" value="InterPro"/>
</dbReference>
<dbReference type="InterPro" id="IPR003594">
    <property type="entry name" value="HATPase_dom"/>
</dbReference>
<dbReference type="InterPro" id="IPR011712">
    <property type="entry name" value="Sig_transdc_His_kin_sub3_dim/P"/>
</dbReference>
<evidence type="ECO:0000256" key="3">
    <source>
        <dbReference type="ARBA" id="ARBA00022553"/>
    </source>
</evidence>
<dbReference type="EC" id="2.7.13.3" evidence="2"/>
<dbReference type="Pfam" id="PF02518">
    <property type="entry name" value="HATPase_c"/>
    <property type="match status" value="1"/>
</dbReference>
<keyword evidence="6" id="KW-0418">Kinase</keyword>
<feature type="transmembrane region" description="Helical" evidence="9">
    <location>
        <begin position="119"/>
        <end position="136"/>
    </location>
</feature>
<proteinExistence type="predicted"/>
<dbReference type="GO" id="GO:0046983">
    <property type="term" value="F:protein dimerization activity"/>
    <property type="evidence" value="ECO:0007669"/>
    <property type="project" value="InterPro"/>
</dbReference>
<sequence>MDTRGGRLLVIEDDAAPPPVCDTVPVSRLNAAYARDVVLRGLAGRLFHRTPEPLQRLSRWSWTADAVLALALAVSALQGALGQSEDPTRVYKVDQDRPPPPGLGPDLQRFEPIVRHDGAVHPWQIVLILLIALPLVARRRYPLAAFWVVAGSALLYDGGPGFDVAFVFTCCVIAAYSAAVYSPYRALALGCVVAGSSLVIADLKAGLPPFGVGFSTSLSLLLVFLAANALHSWRQRLRSLEARQEEATRLAVERERSRIAQELHDVVTHNVSMMVVQTGAARKVMAAAPDRAEQALLAVESGGRAALTELRHVMDLLTMNLDGPGGPASDDLAPPPGLAQAEALAARVRATGVPVALTVTGTPVPLPDGIDLAVYRVLQEALTNTVKHAAGARVTITIDHGPRALCLEVADTGGPPAPAARPGAGRGLIGMRERLAVYGGALDAGPLPGGGYRVRAVVPLAEAR</sequence>
<dbReference type="Proteomes" id="UP000487268">
    <property type="component" value="Unassembled WGS sequence"/>
</dbReference>
<dbReference type="AlphaFoldDB" id="A0A7K0C4R1"/>
<evidence type="ECO:0000256" key="2">
    <source>
        <dbReference type="ARBA" id="ARBA00012438"/>
    </source>
</evidence>
<dbReference type="PANTHER" id="PTHR24421">
    <property type="entry name" value="NITRATE/NITRITE SENSOR PROTEIN NARX-RELATED"/>
    <property type="match status" value="1"/>
</dbReference>
<keyword evidence="12" id="KW-1185">Reference proteome</keyword>
<dbReference type="Gene3D" id="3.30.565.10">
    <property type="entry name" value="Histidine kinase-like ATPase, C-terminal domain"/>
    <property type="match status" value="1"/>
</dbReference>
<keyword evidence="7" id="KW-0067">ATP-binding</keyword>
<feature type="transmembrane region" description="Helical" evidence="9">
    <location>
        <begin position="164"/>
        <end position="181"/>
    </location>
</feature>
<reference evidence="11 12" key="1">
    <citation type="submission" date="2019-10" db="EMBL/GenBank/DDBJ databases">
        <title>Actinomadura rubteroloni sp. nov. and Actinomadura macrotermitis sp. nov., isolated from the gut of fungus growing-termite Macrotermes natalensis.</title>
        <authorList>
            <person name="Benndorf R."/>
            <person name="Martin K."/>
            <person name="Kuefner M."/>
            <person name="De Beer W."/>
            <person name="Kaster A.-K."/>
            <person name="Vollmers J."/>
            <person name="Poulsen M."/>
            <person name="Beemelmanns C."/>
        </authorList>
    </citation>
    <scope>NUCLEOTIDE SEQUENCE [LARGE SCALE GENOMIC DNA]</scope>
    <source>
        <strain evidence="11 12">RB68</strain>
    </source>
</reference>
<dbReference type="InterPro" id="IPR050482">
    <property type="entry name" value="Sensor_HK_TwoCompSys"/>
</dbReference>
<dbReference type="SUPFAM" id="SSF55874">
    <property type="entry name" value="ATPase domain of HSP90 chaperone/DNA topoisomerase II/histidine kinase"/>
    <property type="match status" value="1"/>
</dbReference>
<gene>
    <name evidence="11" type="ORF">ACRB68_65360</name>
</gene>
<dbReference type="OrthoDB" id="227596at2"/>
<keyword evidence="4" id="KW-0808">Transferase</keyword>
<dbReference type="GO" id="GO:0016020">
    <property type="term" value="C:membrane"/>
    <property type="evidence" value="ECO:0007669"/>
    <property type="project" value="InterPro"/>
</dbReference>
<comment type="caution">
    <text evidence="11">The sequence shown here is derived from an EMBL/GenBank/DDBJ whole genome shotgun (WGS) entry which is preliminary data.</text>
</comment>
<evidence type="ECO:0000256" key="7">
    <source>
        <dbReference type="ARBA" id="ARBA00022840"/>
    </source>
</evidence>
<evidence type="ECO:0000256" key="9">
    <source>
        <dbReference type="SAM" id="Phobius"/>
    </source>
</evidence>
<keyword evidence="5" id="KW-0547">Nucleotide-binding</keyword>
<evidence type="ECO:0000256" key="6">
    <source>
        <dbReference type="ARBA" id="ARBA00022777"/>
    </source>
</evidence>
<name>A0A7K0C4R1_9ACTN</name>
<evidence type="ECO:0000256" key="8">
    <source>
        <dbReference type="ARBA" id="ARBA00023012"/>
    </source>
</evidence>
<keyword evidence="8" id="KW-0902">Two-component regulatory system</keyword>